<proteinExistence type="predicted"/>
<reference evidence="1 2" key="1">
    <citation type="journal article" date="2022" name="bioRxiv">
        <title>The genome of the oomycete Peronosclerospora sorghi, a cosmopolitan pathogen of maize and sorghum, is inflated with dispersed pseudogenes.</title>
        <authorList>
            <person name="Fletcher K."/>
            <person name="Martin F."/>
            <person name="Isakeit T."/>
            <person name="Cavanaugh K."/>
            <person name="Magill C."/>
            <person name="Michelmore R."/>
        </authorList>
    </citation>
    <scope>NUCLEOTIDE SEQUENCE [LARGE SCALE GENOMIC DNA]</scope>
    <source>
        <strain evidence="1">P6</strain>
    </source>
</reference>
<accession>A0ACC0VHM1</accession>
<organism evidence="1 2">
    <name type="scientific">Peronosclerospora sorghi</name>
    <dbReference type="NCBI Taxonomy" id="230839"/>
    <lineage>
        <taxon>Eukaryota</taxon>
        <taxon>Sar</taxon>
        <taxon>Stramenopiles</taxon>
        <taxon>Oomycota</taxon>
        <taxon>Peronosporomycetes</taxon>
        <taxon>Peronosporales</taxon>
        <taxon>Peronosporaceae</taxon>
        <taxon>Peronosclerospora</taxon>
    </lineage>
</organism>
<dbReference type="Proteomes" id="UP001163321">
    <property type="component" value="Chromosome 9"/>
</dbReference>
<gene>
    <name evidence="1" type="ORF">PsorP6_013737</name>
</gene>
<dbReference type="EMBL" id="CM047588">
    <property type="protein sequence ID" value="KAI9905837.1"/>
    <property type="molecule type" value="Genomic_DNA"/>
</dbReference>
<evidence type="ECO:0000313" key="2">
    <source>
        <dbReference type="Proteomes" id="UP001163321"/>
    </source>
</evidence>
<evidence type="ECO:0000313" key="1">
    <source>
        <dbReference type="EMBL" id="KAI9905837.1"/>
    </source>
</evidence>
<keyword evidence="2" id="KW-1185">Reference proteome</keyword>
<sequence>MAKYTGALLMYLIAKRSKKKYGIEEERQALYSALKQLGRCDLCEKRVFLRGQEPNLADLSVFGVLRAMHGLETYNDIMRETRIQPSFTSWQRRWARAPALPPTRRFREANVAFSLDGLNNIPREVNRRLVHFFSIDAMLVTLTAHEIIVVGDEADVVL</sequence>
<protein>
    <submittedName>
        <fullName evidence="1">Uncharacterized protein</fullName>
    </submittedName>
</protein>
<name>A0ACC0VHM1_9STRA</name>
<comment type="caution">
    <text evidence="1">The sequence shown here is derived from an EMBL/GenBank/DDBJ whole genome shotgun (WGS) entry which is preliminary data.</text>
</comment>